<reference evidence="21" key="1">
    <citation type="submission" date="2021-09" db="EMBL/GenBank/DDBJ databases">
        <title>Mitogenomic phylogeny of Adephaga (Coleoptera) based on intensive taxon sampling.</title>
        <authorList>
            <person name="Zhao T.Y."/>
            <person name="Lu L."/>
        </authorList>
    </citation>
    <scope>NUCLEOTIDE SEQUENCE</scope>
</reference>
<sequence>MLKFILILLFLIPLSLMDKKYWLMQLMIFMSGFMFFMKGFMLSWIDISYFLGVDLLSFGLILLSYWICSLMMLASESILKKKYFVENFMFMLLLLLLMLILSFSVMDLIMFYIFFEVSLVPMLILILGWGYQPERLQAGIYLLFYTLFASLPLLMGALYLWKMEGSLMFYMFMFYDEYSLYLYLSLILAFLIKLPMFMVHLWLPKAHVEAPISGSMILAGIMLKLGGYGLLRVVSIFVMKGKLYNIFISIGLVGGVLVSLLCLRQMDIKSLIAYSSIVHMGMVLGGVMVSNYWGVWGAYFMMLAHGLCSSGMFCLANLSYERLNSRSMLLNKGMMNLMSSMTLWWFLLSCCNMAAPPSMNLLSEISLLSSLIAYSKVLIFILMLMSFFSACYTLYLYSYSQHGKLFSGVYSSMSGYIREYLLMFLHWLPLNLIVLKSIFMLWI</sequence>
<evidence type="ECO:0000256" key="5">
    <source>
        <dbReference type="ARBA" id="ARBA00021006"/>
    </source>
</evidence>
<evidence type="ECO:0000256" key="6">
    <source>
        <dbReference type="ARBA" id="ARBA00022448"/>
    </source>
</evidence>
<evidence type="ECO:0000256" key="8">
    <source>
        <dbReference type="ARBA" id="ARBA00022692"/>
    </source>
</evidence>
<dbReference type="RefSeq" id="YP_010528118.1">
    <property type="nucleotide sequence ID" value="NC_067745.1"/>
</dbReference>
<keyword evidence="9" id="KW-1278">Translocase</keyword>
<dbReference type="GO" id="GO:0031966">
    <property type="term" value="C:mitochondrial membrane"/>
    <property type="evidence" value="ECO:0007669"/>
    <property type="project" value="UniProtKB-SubCell"/>
</dbReference>
<feature type="transmembrane region" description="Helical" evidence="17">
    <location>
        <begin position="83"/>
        <end position="103"/>
    </location>
</feature>
<evidence type="ECO:0000256" key="17">
    <source>
        <dbReference type="RuleBase" id="RU003297"/>
    </source>
</evidence>
<dbReference type="GeneID" id="76331522"/>
<keyword evidence="13 17" id="KW-0830">Ubiquinone</keyword>
<feature type="transmembrane region" description="Helical" evidence="17">
    <location>
        <begin position="371"/>
        <end position="399"/>
    </location>
</feature>
<feature type="transmembrane region" description="Helical" evidence="17">
    <location>
        <begin position="271"/>
        <end position="293"/>
    </location>
</feature>
<dbReference type="PRINTS" id="PR01437">
    <property type="entry name" value="NUOXDRDTASE4"/>
</dbReference>
<keyword evidence="7 17" id="KW-0679">Respiratory chain</keyword>
<dbReference type="GO" id="GO:0042773">
    <property type="term" value="P:ATP synthesis coupled electron transport"/>
    <property type="evidence" value="ECO:0007669"/>
    <property type="project" value="InterPro"/>
</dbReference>
<evidence type="ECO:0000259" key="20">
    <source>
        <dbReference type="Pfam" id="PF01059"/>
    </source>
</evidence>
<geneLocation type="mitochondrion" evidence="21"/>
<evidence type="ECO:0000256" key="3">
    <source>
        <dbReference type="ARBA" id="ARBA00009025"/>
    </source>
</evidence>
<evidence type="ECO:0000256" key="16">
    <source>
        <dbReference type="ARBA" id="ARBA00049551"/>
    </source>
</evidence>
<evidence type="ECO:0000313" key="21">
    <source>
        <dbReference type="EMBL" id="UXW64220.1"/>
    </source>
</evidence>
<evidence type="ECO:0000256" key="14">
    <source>
        <dbReference type="ARBA" id="ARBA00023128"/>
    </source>
</evidence>
<dbReference type="GO" id="GO:0003954">
    <property type="term" value="F:NADH dehydrogenase activity"/>
    <property type="evidence" value="ECO:0007669"/>
    <property type="project" value="TreeGrafter"/>
</dbReference>
<evidence type="ECO:0000256" key="11">
    <source>
        <dbReference type="ARBA" id="ARBA00022989"/>
    </source>
</evidence>
<dbReference type="PANTHER" id="PTHR43507:SF20">
    <property type="entry name" value="NADH-UBIQUINONE OXIDOREDUCTASE CHAIN 4"/>
    <property type="match status" value="1"/>
</dbReference>
<organism evidence="21">
    <name type="scientific">Rhyzodiastes puetzi</name>
    <dbReference type="NCBI Taxonomy" id="2983424"/>
    <lineage>
        <taxon>Eukaryota</taxon>
        <taxon>Metazoa</taxon>
        <taxon>Ecdysozoa</taxon>
        <taxon>Arthropoda</taxon>
        <taxon>Hexapoda</taxon>
        <taxon>Insecta</taxon>
        <taxon>Pterygota</taxon>
        <taxon>Neoptera</taxon>
        <taxon>Endopterygota</taxon>
        <taxon>Coleoptera</taxon>
        <taxon>Adephaga</taxon>
        <taxon>Caraboidea</taxon>
        <taxon>Carabidae</taxon>
        <taxon>Rhysodinae</taxon>
        <taxon>Rhyzodiastes</taxon>
    </lineage>
</organism>
<dbReference type="InterPro" id="IPR003918">
    <property type="entry name" value="NADH_UbQ_OxRdtase"/>
</dbReference>
<keyword evidence="8 17" id="KW-0812">Transmembrane</keyword>
<feature type="transmembrane region" description="Helical" evidence="17">
    <location>
        <begin position="47"/>
        <end position="71"/>
    </location>
</feature>
<evidence type="ECO:0000256" key="18">
    <source>
        <dbReference type="SAM" id="SignalP"/>
    </source>
</evidence>
<comment type="catalytic activity">
    <reaction evidence="16 17">
        <text>a ubiquinone + NADH + 5 H(+)(in) = a ubiquinol + NAD(+) + 4 H(+)(out)</text>
        <dbReference type="Rhea" id="RHEA:29091"/>
        <dbReference type="Rhea" id="RHEA-COMP:9565"/>
        <dbReference type="Rhea" id="RHEA-COMP:9566"/>
        <dbReference type="ChEBI" id="CHEBI:15378"/>
        <dbReference type="ChEBI" id="CHEBI:16389"/>
        <dbReference type="ChEBI" id="CHEBI:17976"/>
        <dbReference type="ChEBI" id="CHEBI:57540"/>
        <dbReference type="ChEBI" id="CHEBI:57945"/>
        <dbReference type="EC" id="7.1.1.2"/>
    </reaction>
</comment>
<feature type="signal peptide" evidence="18">
    <location>
        <begin position="1"/>
        <end position="17"/>
    </location>
</feature>
<feature type="domain" description="NADH:ubiquinone oxidoreductase chain 4 N-terminal" evidence="20">
    <location>
        <begin position="1"/>
        <end position="101"/>
    </location>
</feature>
<evidence type="ECO:0000256" key="13">
    <source>
        <dbReference type="ARBA" id="ARBA00023075"/>
    </source>
</evidence>
<comment type="similarity">
    <text evidence="3 17">Belongs to the complex I subunit 4 family.</text>
</comment>
<dbReference type="InterPro" id="IPR001750">
    <property type="entry name" value="ND/Mrp_TM"/>
</dbReference>
<feature type="transmembrane region" description="Helical" evidence="17">
    <location>
        <begin position="21"/>
        <end position="41"/>
    </location>
</feature>
<dbReference type="CTD" id="4538"/>
<feature type="transmembrane region" description="Helical" evidence="17">
    <location>
        <begin position="341"/>
        <end position="359"/>
    </location>
</feature>
<evidence type="ECO:0000256" key="7">
    <source>
        <dbReference type="ARBA" id="ARBA00022660"/>
    </source>
</evidence>
<comment type="function">
    <text evidence="17">Core subunit of the mitochondrial membrane respiratory chain NADH dehydrogenase (Complex I) which catalyzes electron transfer from NADH through the respiratory chain, using ubiquinone as an electron acceptor. Essential for the catalytic activity and assembly of complex I.</text>
</comment>
<feature type="transmembrane region" description="Helical" evidence="17">
    <location>
        <begin position="215"/>
        <end position="238"/>
    </location>
</feature>
<dbReference type="InterPro" id="IPR000260">
    <property type="entry name" value="NADH4_N"/>
</dbReference>
<dbReference type="GO" id="GO:0015990">
    <property type="term" value="P:electron transport coupled proton transport"/>
    <property type="evidence" value="ECO:0007669"/>
    <property type="project" value="TreeGrafter"/>
</dbReference>
<evidence type="ECO:0000256" key="15">
    <source>
        <dbReference type="ARBA" id="ARBA00023136"/>
    </source>
</evidence>
<accession>A0A977XRU7</accession>
<feature type="transmembrane region" description="Helical" evidence="17">
    <location>
        <begin position="244"/>
        <end position="264"/>
    </location>
</feature>
<dbReference type="GO" id="GO:0048039">
    <property type="term" value="F:ubiquinone binding"/>
    <property type="evidence" value="ECO:0007669"/>
    <property type="project" value="TreeGrafter"/>
</dbReference>
<keyword evidence="10 17" id="KW-0249">Electron transport</keyword>
<feature type="transmembrane region" description="Helical" evidence="17">
    <location>
        <begin position="181"/>
        <end position="203"/>
    </location>
</feature>
<keyword evidence="15 17" id="KW-0472">Membrane</keyword>
<feature type="transmembrane region" description="Helical" evidence="17">
    <location>
        <begin position="109"/>
        <end position="131"/>
    </location>
</feature>
<dbReference type="AlphaFoldDB" id="A0A977XRU7"/>
<evidence type="ECO:0000256" key="12">
    <source>
        <dbReference type="ARBA" id="ARBA00023027"/>
    </source>
</evidence>
<proteinExistence type="inferred from homology"/>
<evidence type="ECO:0000256" key="2">
    <source>
        <dbReference type="ARBA" id="ARBA00004225"/>
    </source>
</evidence>
<dbReference type="EC" id="7.1.1.2" evidence="4 17"/>
<keyword evidence="18" id="KW-0732">Signal</keyword>
<keyword evidence="12 17" id="KW-0520">NAD</keyword>
<dbReference type="PANTHER" id="PTHR43507">
    <property type="entry name" value="NADH-UBIQUINONE OXIDOREDUCTASE CHAIN 4"/>
    <property type="match status" value="1"/>
</dbReference>
<dbReference type="EMBL" id="OK323373">
    <property type="protein sequence ID" value="UXW64220.1"/>
    <property type="molecule type" value="Genomic_DNA"/>
</dbReference>
<comment type="subcellular location">
    <subcellularLocation>
        <location evidence="2 17">Mitochondrion membrane</location>
        <topology evidence="2 17">Multi-pass membrane protein</topology>
    </subcellularLocation>
</comment>
<keyword evidence="14 17" id="KW-0496">Mitochondrion</keyword>
<evidence type="ECO:0000256" key="10">
    <source>
        <dbReference type="ARBA" id="ARBA00022982"/>
    </source>
</evidence>
<dbReference type="GO" id="GO:0008137">
    <property type="term" value="F:NADH dehydrogenase (ubiquinone) activity"/>
    <property type="evidence" value="ECO:0007669"/>
    <property type="project" value="UniProtKB-UniRule"/>
</dbReference>
<evidence type="ECO:0000256" key="1">
    <source>
        <dbReference type="ARBA" id="ARBA00003257"/>
    </source>
</evidence>
<comment type="function">
    <text evidence="1">Core subunit of the mitochondrial membrane respiratory chain NADH dehydrogenase (Complex I) that is believed to belong to the minimal assembly required for catalysis. Complex I functions in the transfer of electrons from NADH to the respiratory chain. The immediate electron acceptor for the enzyme is believed to be ubiquinone.</text>
</comment>
<feature type="domain" description="NADH:quinone oxidoreductase/Mrp antiporter transmembrane" evidence="19">
    <location>
        <begin position="106"/>
        <end position="388"/>
    </location>
</feature>
<dbReference type="Pfam" id="PF01059">
    <property type="entry name" value="Oxidored_q5_N"/>
    <property type="match status" value="1"/>
</dbReference>
<feature type="chain" id="PRO_5037838269" description="NADH-ubiquinone oxidoreductase chain 4" evidence="18">
    <location>
        <begin position="18"/>
        <end position="443"/>
    </location>
</feature>
<evidence type="ECO:0000259" key="19">
    <source>
        <dbReference type="Pfam" id="PF00361"/>
    </source>
</evidence>
<dbReference type="Pfam" id="PF00361">
    <property type="entry name" value="Proton_antipo_M"/>
    <property type="match status" value="1"/>
</dbReference>
<keyword evidence="11 17" id="KW-1133">Transmembrane helix</keyword>
<evidence type="ECO:0000256" key="4">
    <source>
        <dbReference type="ARBA" id="ARBA00012944"/>
    </source>
</evidence>
<feature type="transmembrane region" description="Helical" evidence="17">
    <location>
        <begin position="299"/>
        <end position="320"/>
    </location>
</feature>
<gene>
    <name evidence="21" type="primary">ND4</name>
</gene>
<evidence type="ECO:0000256" key="9">
    <source>
        <dbReference type="ARBA" id="ARBA00022967"/>
    </source>
</evidence>
<name>A0A977XRU7_9CARA</name>
<feature type="transmembrane region" description="Helical" evidence="17">
    <location>
        <begin position="138"/>
        <end position="161"/>
    </location>
</feature>
<keyword evidence="6 17" id="KW-0813">Transport</keyword>
<feature type="transmembrane region" description="Helical" evidence="17">
    <location>
        <begin position="420"/>
        <end position="442"/>
    </location>
</feature>
<protein>
    <recommendedName>
        <fullName evidence="5 17">NADH-ubiquinone oxidoreductase chain 4</fullName>
        <ecNumber evidence="4 17">7.1.1.2</ecNumber>
    </recommendedName>
</protein>